<gene>
    <name evidence="2" type="ORF">V5799_000228</name>
</gene>
<feature type="signal peptide" evidence="1">
    <location>
        <begin position="1"/>
        <end position="28"/>
    </location>
</feature>
<dbReference type="EMBL" id="JARKHS020035609">
    <property type="protein sequence ID" value="KAK8757070.1"/>
    <property type="molecule type" value="Genomic_DNA"/>
</dbReference>
<dbReference type="InterPro" id="IPR011011">
    <property type="entry name" value="Znf_FYVE_PHD"/>
</dbReference>
<dbReference type="SUPFAM" id="SSF57903">
    <property type="entry name" value="FYVE/PHD zinc finger"/>
    <property type="match status" value="1"/>
</dbReference>
<name>A0AAQ4D3N0_AMBAM</name>
<evidence type="ECO:0008006" key="4">
    <source>
        <dbReference type="Google" id="ProtNLM"/>
    </source>
</evidence>
<evidence type="ECO:0000313" key="2">
    <source>
        <dbReference type="EMBL" id="KAK8757070.1"/>
    </source>
</evidence>
<keyword evidence="3" id="KW-1185">Reference proteome</keyword>
<evidence type="ECO:0000256" key="1">
    <source>
        <dbReference type="SAM" id="SignalP"/>
    </source>
</evidence>
<sequence>MGGNTGLIPLEFVLTNVLLAGFSDRALCDRVLNGTCLLDEADIEVRPEALPSALLDCRVSLPKLKKYCTPDAWSLLMASVAVKKKNVLWICGLRKEKDDGALKMVCCDRCLEWFHWYDMLDYSYECHCFLLPEKY</sequence>
<dbReference type="InterPro" id="IPR013083">
    <property type="entry name" value="Znf_RING/FYVE/PHD"/>
</dbReference>
<keyword evidence="1" id="KW-0732">Signal</keyword>
<dbReference type="Proteomes" id="UP001321473">
    <property type="component" value="Unassembled WGS sequence"/>
</dbReference>
<evidence type="ECO:0000313" key="3">
    <source>
        <dbReference type="Proteomes" id="UP001321473"/>
    </source>
</evidence>
<organism evidence="2 3">
    <name type="scientific">Amblyomma americanum</name>
    <name type="common">Lone star tick</name>
    <dbReference type="NCBI Taxonomy" id="6943"/>
    <lineage>
        <taxon>Eukaryota</taxon>
        <taxon>Metazoa</taxon>
        <taxon>Ecdysozoa</taxon>
        <taxon>Arthropoda</taxon>
        <taxon>Chelicerata</taxon>
        <taxon>Arachnida</taxon>
        <taxon>Acari</taxon>
        <taxon>Parasitiformes</taxon>
        <taxon>Ixodida</taxon>
        <taxon>Ixodoidea</taxon>
        <taxon>Ixodidae</taxon>
        <taxon>Amblyomminae</taxon>
        <taxon>Amblyomma</taxon>
    </lineage>
</organism>
<dbReference type="Gene3D" id="3.30.40.10">
    <property type="entry name" value="Zinc/RING finger domain, C3HC4 (zinc finger)"/>
    <property type="match status" value="1"/>
</dbReference>
<proteinExistence type="predicted"/>
<protein>
    <recommendedName>
        <fullName evidence="4">Secreted protein</fullName>
    </recommendedName>
</protein>
<reference evidence="2 3" key="1">
    <citation type="journal article" date="2023" name="Arcadia Sci">
        <title>De novo assembly of a long-read Amblyomma americanum tick genome.</title>
        <authorList>
            <person name="Chou S."/>
            <person name="Poskanzer K.E."/>
            <person name="Rollins M."/>
            <person name="Thuy-Boun P.S."/>
        </authorList>
    </citation>
    <scope>NUCLEOTIDE SEQUENCE [LARGE SCALE GENOMIC DNA]</scope>
    <source>
        <strain evidence="2">F_SG_1</strain>
        <tissue evidence="2">Salivary glands</tissue>
    </source>
</reference>
<accession>A0AAQ4D3N0</accession>
<feature type="chain" id="PRO_5042864822" description="Secreted protein" evidence="1">
    <location>
        <begin position="29"/>
        <end position="135"/>
    </location>
</feature>
<comment type="caution">
    <text evidence="2">The sequence shown here is derived from an EMBL/GenBank/DDBJ whole genome shotgun (WGS) entry which is preliminary data.</text>
</comment>
<dbReference type="AlphaFoldDB" id="A0AAQ4D3N0"/>